<evidence type="ECO:0000256" key="14">
    <source>
        <dbReference type="PIRSR" id="PIRSR604574-1"/>
    </source>
</evidence>
<comment type="catalytic activity">
    <reaction evidence="8">
        <text>a methylated nucleobase within DNA + 2-oxoglutarate + O2 = a nucleobase within DNA + formaldehyde + succinate + CO2</text>
        <dbReference type="Rhea" id="RHEA:30299"/>
        <dbReference type="Rhea" id="RHEA-COMP:12192"/>
        <dbReference type="Rhea" id="RHEA-COMP:12193"/>
        <dbReference type="ChEBI" id="CHEBI:15379"/>
        <dbReference type="ChEBI" id="CHEBI:16526"/>
        <dbReference type="ChEBI" id="CHEBI:16810"/>
        <dbReference type="ChEBI" id="CHEBI:16842"/>
        <dbReference type="ChEBI" id="CHEBI:30031"/>
        <dbReference type="ChEBI" id="CHEBI:32875"/>
        <dbReference type="ChEBI" id="CHEBI:64428"/>
        <dbReference type="EC" id="1.14.11.33"/>
    </reaction>
</comment>
<comment type="similarity">
    <text evidence="1">Belongs to the alkB family.</text>
</comment>
<evidence type="ECO:0000256" key="2">
    <source>
        <dbReference type="ARBA" id="ARBA00022723"/>
    </source>
</evidence>
<dbReference type="Gene3D" id="2.60.120.590">
    <property type="entry name" value="Alpha-ketoglutarate-dependent dioxygenase AlkB-like"/>
    <property type="match status" value="1"/>
</dbReference>
<dbReference type="InterPro" id="IPR037151">
    <property type="entry name" value="AlkB-like_sf"/>
</dbReference>
<dbReference type="OrthoDB" id="9796932at2"/>
<keyword evidence="17" id="KW-0489">Methyltransferase</keyword>
<dbReference type="FunFam" id="2.60.120.590:FF:000005">
    <property type="entry name" value="Alpha-ketoglutarate-dependent dioxygenase AlkB"/>
    <property type="match status" value="1"/>
</dbReference>
<evidence type="ECO:0000256" key="11">
    <source>
        <dbReference type="ARBA" id="ARBA00072243"/>
    </source>
</evidence>
<evidence type="ECO:0000259" key="16">
    <source>
        <dbReference type="PROSITE" id="PS51471"/>
    </source>
</evidence>
<evidence type="ECO:0000256" key="3">
    <source>
        <dbReference type="ARBA" id="ARBA00022763"/>
    </source>
</evidence>
<evidence type="ECO:0000256" key="15">
    <source>
        <dbReference type="PIRSR" id="PIRSR604574-2"/>
    </source>
</evidence>
<organism evidence="17 18">
    <name type="scientific">Variovorax gossypii</name>
    <dbReference type="NCBI Taxonomy" id="1679495"/>
    <lineage>
        <taxon>Bacteria</taxon>
        <taxon>Pseudomonadati</taxon>
        <taxon>Pseudomonadota</taxon>
        <taxon>Betaproteobacteria</taxon>
        <taxon>Burkholderiales</taxon>
        <taxon>Comamonadaceae</taxon>
        <taxon>Variovorax</taxon>
    </lineage>
</organism>
<feature type="binding site" evidence="15">
    <location>
        <position position="152"/>
    </location>
    <ligand>
        <name>Fe cation</name>
        <dbReference type="ChEBI" id="CHEBI:24875"/>
        <note>catalytic</note>
    </ligand>
</feature>
<dbReference type="InterPro" id="IPR005123">
    <property type="entry name" value="Oxoglu/Fe-dep_dioxygenase_dom"/>
</dbReference>
<gene>
    <name evidence="17" type="primary">alkB</name>
    <name evidence="17" type="ORF">EJP69_06210</name>
</gene>
<dbReference type="Proteomes" id="UP000267418">
    <property type="component" value="Unassembled WGS sequence"/>
</dbReference>
<feature type="binding site" evidence="15">
    <location>
        <position position="206"/>
    </location>
    <ligand>
        <name>Fe cation</name>
        <dbReference type="ChEBI" id="CHEBI:24875"/>
        <note>catalytic</note>
    </ligand>
</feature>
<comment type="cofactor">
    <cofactor evidence="15">
        <name>Fe(2+)</name>
        <dbReference type="ChEBI" id="CHEBI:29033"/>
    </cofactor>
    <text evidence="15">Binds 1 Fe(2+) ion per subunit.</text>
</comment>
<dbReference type="RefSeq" id="WP_126469071.1">
    <property type="nucleotide sequence ID" value="NZ_RXOE01000001.1"/>
</dbReference>
<keyword evidence="2 15" id="KW-0479">Metal-binding</keyword>
<dbReference type="PROSITE" id="PS51471">
    <property type="entry name" value="FE2OG_OXY"/>
    <property type="match status" value="1"/>
</dbReference>
<feature type="binding site" evidence="14">
    <location>
        <position position="88"/>
    </location>
    <ligand>
        <name>substrate</name>
    </ligand>
</feature>
<evidence type="ECO:0000256" key="1">
    <source>
        <dbReference type="ARBA" id="ARBA00007879"/>
    </source>
</evidence>
<evidence type="ECO:0000313" key="18">
    <source>
        <dbReference type="Proteomes" id="UP000267418"/>
    </source>
</evidence>
<dbReference type="GO" id="GO:0005737">
    <property type="term" value="C:cytoplasm"/>
    <property type="evidence" value="ECO:0007669"/>
    <property type="project" value="TreeGrafter"/>
</dbReference>
<keyword evidence="7" id="KW-0234">DNA repair</keyword>
<dbReference type="PANTHER" id="PTHR16557:SF2">
    <property type="entry name" value="NUCLEIC ACID DIOXYGENASE ALKBH1"/>
    <property type="match status" value="1"/>
</dbReference>
<dbReference type="PANTHER" id="PTHR16557">
    <property type="entry name" value="ALKYLATED DNA REPAIR PROTEIN ALKB-RELATED"/>
    <property type="match status" value="1"/>
</dbReference>
<feature type="binding site" evidence="15">
    <location>
        <position position="150"/>
    </location>
    <ligand>
        <name>Fe cation</name>
        <dbReference type="ChEBI" id="CHEBI:24875"/>
        <note>catalytic</note>
    </ligand>
</feature>
<proteinExistence type="inferred from homology"/>
<feature type="binding site" evidence="14">
    <location>
        <position position="154"/>
    </location>
    <ligand>
        <name>substrate</name>
    </ligand>
</feature>
<dbReference type="EC" id="1.14.11.33" evidence="10"/>
<evidence type="ECO:0000256" key="4">
    <source>
        <dbReference type="ARBA" id="ARBA00022964"/>
    </source>
</evidence>
<comment type="caution">
    <text evidence="17">The sequence shown here is derived from an EMBL/GenBank/DDBJ whole genome shotgun (WGS) entry which is preliminary data.</text>
</comment>
<dbReference type="EMBL" id="RXOE01000001">
    <property type="protein sequence ID" value="RTQ37321.1"/>
    <property type="molecule type" value="Genomic_DNA"/>
</dbReference>
<dbReference type="GO" id="GO:0032259">
    <property type="term" value="P:methylation"/>
    <property type="evidence" value="ECO:0007669"/>
    <property type="project" value="UniProtKB-KW"/>
</dbReference>
<accession>A0A3S0JZX4</accession>
<feature type="binding site" evidence="14">
    <location>
        <begin position="95"/>
        <end position="97"/>
    </location>
    <ligand>
        <name>substrate</name>
    </ligand>
</feature>
<feature type="domain" description="Fe2OG dioxygenase" evidence="16">
    <location>
        <begin position="132"/>
        <end position="232"/>
    </location>
</feature>
<dbReference type="AlphaFoldDB" id="A0A3S0JZX4"/>
<comment type="function">
    <text evidence="9">Dioxygenase that repairs alkylated DNA and RNA containing 3-methylcytosine or 1-methyladenine by oxidative demethylation. Has highest activity towards 3-methylcytosine. Has lower activity towards alkylated DNA containing ethenoadenine, and no detectable activity towards 1-methylguanine or 3-methylthymine. Accepts double-stranded and single-stranded substrates. Requires molecular oxygen, alpha-ketoglutarate and iron. Provides extensive resistance to alkylating agents such as MMS and DMS (SN2 agents), but not to MMNG and MNU (SN1 agents).</text>
</comment>
<evidence type="ECO:0000256" key="7">
    <source>
        <dbReference type="ARBA" id="ARBA00023204"/>
    </source>
</evidence>
<keyword evidence="5" id="KW-0560">Oxidoreductase</keyword>
<dbReference type="GO" id="GO:0035516">
    <property type="term" value="F:broad specificity oxidative DNA demethylase activity"/>
    <property type="evidence" value="ECO:0007669"/>
    <property type="project" value="UniProtKB-EC"/>
</dbReference>
<keyword evidence="4" id="KW-0223">Dioxygenase</keyword>
<evidence type="ECO:0000313" key="17">
    <source>
        <dbReference type="EMBL" id="RTQ37321.1"/>
    </source>
</evidence>
<evidence type="ECO:0000256" key="9">
    <source>
        <dbReference type="ARBA" id="ARBA00055649"/>
    </source>
</evidence>
<evidence type="ECO:0000256" key="13">
    <source>
        <dbReference type="ARBA" id="ARBA00082512"/>
    </source>
</evidence>
<name>A0A3S0JZX4_9BURK</name>
<keyword evidence="6 15" id="KW-0408">Iron</keyword>
<dbReference type="InterPro" id="IPR027450">
    <property type="entry name" value="AlkB-like"/>
</dbReference>
<keyword evidence="18" id="KW-1185">Reference proteome</keyword>
<feature type="binding site" evidence="14">
    <location>
        <begin position="139"/>
        <end position="141"/>
    </location>
    <ligand>
        <name>2-oxoglutarate</name>
        <dbReference type="ChEBI" id="CHEBI:16810"/>
    </ligand>
</feature>
<dbReference type="GO" id="GO:0035513">
    <property type="term" value="P:oxidative RNA demethylation"/>
    <property type="evidence" value="ECO:0007669"/>
    <property type="project" value="TreeGrafter"/>
</dbReference>
<dbReference type="GO" id="GO:0008168">
    <property type="term" value="F:methyltransferase activity"/>
    <property type="evidence" value="ECO:0007669"/>
    <property type="project" value="UniProtKB-KW"/>
</dbReference>
<dbReference type="GO" id="GO:0006281">
    <property type="term" value="P:DNA repair"/>
    <property type="evidence" value="ECO:0007669"/>
    <property type="project" value="UniProtKB-KW"/>
</dbReference>
<protein>
    <recommendedName>
        <fullName evidence="11">Alpha-ketoglutarate-dependent dioxygenase AlkB</fullName>
        <ecNumber evidence="10">1.14.11.33</ecNumber>
    </recommendedName>
    <alternativeName>
        <fullName evidence="12">Alkylated DNA repair protein AlkB</fullName>
    </alternativeName>
    <alternativeName>
        <fullName evidence="13">DNA oxidative demethylase AlkB</fullName>
    </alternativeName>
</protein>
<evidence type="ECO:0000256" key="10">
    <source>
        <dbReference type="ARBA" id="ARBA00066725"/>
    </source>
</evidence>
<dbReference type="NCBIfam" id="NF011930">
    <property type="entry name" value="PRK15401.1"/>
    <property type="match status" value="1"/>
</dbReference>
<dbReference type="Pfam" id="PF13532">
    <property type="entry name" value="2OG-FeII_Oxy_2"/>
    <property type="match status" value="1"/>
</dbReference>
<dbReference type="GO" id="GO:0035515">
    <property type="term" value="F:oxidative RNA demethylase activity"/>
    <property type="evidence" value="ECO:0007669"/>
    <property type="project" value="TreeGrafter"/>
</dbReference>
<evidence type="ECO:0000256" key="12">
    <source>
        <dbReference type="ARBA" id="ARBA00080712"/>
    </source>
</evidence>
<dbReference type="SUPFAM" id="SSF51197">
    <property type="entry name" value="Clavaminate synthase-like"/>
    <property type="match status" value="1"/>
</dbReference>
<dbReference type="GO" id="GO:0008198">
    <property type="term" value="F:ferrous iron binding"/>
    <property type="evidence" value="ECO:0007669"/>
    <property type="project" value="TreeGrafter"/>
</dbReference>
<dbReference type="InterPro" id="IPR004574">
    <property type="entry name" value="Alkb"/>
</dbReference>
<evidence type="ECO:0000256" key="5">
    <source>
        <dbReference type="ARBA" id="ARBA00023002"/>
    </source>
</evidence>
<keyword evidence="17" id="KW-0808">Transferase</keyword>
<evidence type="ECO:0000256" key="6">
    <source>
        <dbReference type="ARBA" id="ARBA00023004"/>
    </source>
</evidence>
<feature type="binding site" evidence="14">
    <location>
        <begin position="223"/>
        <end position="229"/>
    </location>
    <ligand>
        <name>2-oxoglutarate</name>
        <dbReference type="ChEBI" id="CHEBI:16810"/>
    </ligand>
</feature>
<feature type="binding site" evidence="14">
    <location>
        <position position="180"/>
    </location>
    <ligand>
        <name>substrate</name>
    </ligand>
</feature>
<evidence type="ECO:0000256" key="8">
    <source>
        <dbReference type="ARBA" id="ARBA00050106"/>
    </source>
</evidence>
<keyword evidence="3" id="KW-0227">DNA damage</keyword>
<sequence>MTTNSRNTGSGGGPAAATTLALFDDPPRAAREPLGTGAFVLPGFALPFVDELLPAIRAVEAQAPFRHLVTPGGFTMSVALTNCGALGWTSDRRGYRYSATDPDSGRPWPAMPEALARLAREAASAAGFDGFAPDACLVNRYAPGARLSLHQDKDERDYGAPIVSVSLGMPAVFLFGGLARGDKAARVPLAHGDVVVWGGEDRLRYHGVLPLKDEPHPLLGAIRINLTFRKAG</sequence>
<reference evidence="17 18" key="1">
    <citation type="submission" date="2018-12" db="EMBL/GenBank/DDBJ databases">
        <title>The genome of Variovorax gossypii DSM 100435.</title>
        <authorList>
            <person name="Gao J."/>
            <person name="Sun J."/>
        </authorList>
    </citation>
    <scope>NUCLEOTIDE SEQUENCE [LARGE SCALE GENOMIC DNA]</scope>
    <source>
        <strain evidence="17 18">DSM 100435</strain>
    </source>
</reference>